<protein>
    <recommendedName>
        <fullName evidence="8">Gem-associated protein 2</fullName>
    </recommendedName>
    <alternativeName>
        <fullName evidence="9">Component of gems 2</fullName>
    </alternativeName>
    <alternativeName>
        <fullName evidence="10">Survival of motor neuron protein-interacting protein 1</fullName>
    </alternativeName>
</protein>
<dbReference type="GeneTree" id="ENSGT00390000013814"/>
<evidence type="ECO:0000256" key="2">
    <source>
        <dbReference type="ARBA" id="ARBA00022490"/>
    </source>
</evidence>
<comment type="subcellular location">
    <subcellularLocation>
        <location evidence="1">Cytoplasm</location>
    </subcellularLocation>
    <subcellularLocation>
        <location evidence="7">Nucleus</location>
        <location evidence="7">Gem</location>
    </subcellularLocation>
</comment>
<sequence>MKSDVEELMPRLLPVDCGASTEQVDLSGPPRNPQEYLRQVQLEASLCPEVVVAQIDPKKLKKKQTVNASVAGCHAAPVGFSPSFSWQQQQVSNFSDVRQSITKNRKHWSCQSLDDNVLMPKLTDEEGWKRFCLGEKVYLGTSSCHTDADAEPALDYSKVGFPPFLSIVSRLNQSTVLMVLEILISWFEEREFVPQLGRWLYALLACLEKPLLPEAHSSIRQLARRCAELRSTLVGSATGTRWNINVELELSIERKWEHFSLEIYVYLHLDRDNKCIVHNPQITLQRKYSI</sequence>
<organism evidence="11">
    <name type="scientific">Stegastes partitus</name>
    <name type="common">bicolor damselfish</name>
    <dbReference type="NCBI Taxonomy" id="144197"/>
    <lineage>
        <taxon>Eukaryota</taxon>
        <taxon>Metazoa</taxon>
        <taxon>Chordata</taxon>
        <taxon>Craniata</taxon>
        <taxon>Vertebrata</taxon>
        <taxon>Euteleostomi</taxon>
        <taxon>Actinopterygii</taxon>
        <taxon>Neopterygii</taxon>
        <taxon>Teleostei</taxon>
        <taxon>Neoteleostei</taxon>
        <taxon>Acanthomorphata</taxon>
        <taxon>Ovalentaria</taxon>
        <taxon>Pomacentridae</taxon>
        <taxon>Stegastes</taxon>
    </lineage>
</organism>
<evidence type="ECO:0000256" key="1">
    <source>
        <dbReference type="ARBA" id="ARBA00004496"/>
    </source>
</evidence>
<dbReference type="PANTHER" id="PTHR12794:SF0">
    <property type="entry name" value="GEM-ASSOCIATED PROTEIN 2"/>
    <property type="match status" value="1"/>
</dbReference>
<evidence type="ECO:0000256" key="8">
    <source>
        <dbReference type="ARBA" id="ARBA00047179"/>
    </source>
</evidence>
<dbReference type="GO" id="GO:0097504">
    <property type="term" value="C:Gemini of Cajal bodies"/>
    <property type="evidence" value="ECO:0007669"/>
    <property type="project" value="UniProtKB-SubCell"/>
</dbReference>
<keyword evidence="5" id="KW-0539">Nucleus</keyword>
<dbReference type="Gene3D" id="1.20.5.220">
    <property type="match status" value="1"/>
</dbReference>
<dbReference type="Pfam" id="PF04938">
    <property type="entry name" value="SIP1"/>
    <property type="match status" value="1"/>
</dbReference>
<name>A0A3B4Z3G6_9TELE</name>
<comment type="similarity">
    <text evidence="6">Belongs to the gemin-2 family.</text>
</comment>
<evidence type="ECO:0000256" key="3">
    <source>
        <dbReference type="ARBA" id="ARBA00022664"/>
    </source>
</evidence>
<keyword evidence="4" id="KW-0508">mRNA splicing</keyword>
<evidence type="ECO:0000256" key="10">
    <source>
        <dbReference type="ARBA" id="ARBA00076700"/>
    </source>
</evidence>
<reference evidence="11" key="1">
    <citation type="submission" date="2023-09" db="UniProtKB">
        <authorList>
            <consortium name="Ensembl"/>
        </authorList>
    </citation>
    <scope>IDENTIFICATION</scope>
</reference>
<evidence type="ECO:0000256" key="7">
    <source>
        <dbReference type="ARBA" id="ARBA00034695"/>
    </source>
</evidence>
<dbReference type="FunFam" id="1.20.58.1070:FF:000001">
    <property type="entry name" value="Gem-associated protein 2"/>
    <property type="match status" value="1"/>
</dbReference>
<dbReference type="STRING" id="144197.ENSSPAP00000001756"/>
<dbReference type="GO" id="GO:0032797">
    <property type="term" value="C:SMN complex"/>
    <property type="evidence" value="ECO:0007669"/>
    <property type="project" value="TreeGrafter"/>
</dbReference>
<dbReference type="Ensembl" id="ENSSPAT00000001788.1">
    <property type="protein sequence ID" value="ENSSPAP00000001756.1"/>
    <property type="gene ID" value="ENSSPAG00000001354.1"/>
</dbReference>
<evidence type="ECO:0000313" key="11">
    <source>
        <dbReference type="Ensembl" id="ENSSPAP00000001756.1"/>
    </source>
</evidence>
<proteinExistence type="inferred from homology"/>
<evidence type="ECO:0000256" key="4">
    <source>
        <dbReference type="ARBA" id="ARBA00023187"/>
    </source>
</evidence>
<dbReference type="AlphaFoldDB" id="A0A3B4Z3G6"/>
<accession>A0A3B4Z3G6</accession>
<keyword evidence="3" id="KW-0507">mRNA processing</keyword>
<dbReference type="GO" id="GO:0000387">
    <property type="term" value="P:spliceosomal snRNP assembly"/>
    <property type="evidence" value="ECO:0007669"/>
    <property type="project" value="InterPro"/>
</dbReference>
<dbReference type="Gene3D" id="1.20.58.1070">
    <property type="match status" value="1"/>
</dbReference>
<evidence type="ECO:0000256" key="5">
    <source>
        <dbReference type="ARBA" id="ARBA00023242"/>
    </source>
</evidence>
<keyword evidence="2" id="KW-0963">Cytoplasm</keyword>
<dbReference type="PANTHER" id="PTHR12794">
    <property type="entry name" value="GEMIN2"/>
    <property type="match status" value="1"/>
</dbReference>
<evidence type="ECO:0000256" key="9">
    <source>
        <dbReference type="ARBA" id="ARBA00076168"/>
    </source>
</evidence>
<evidence type="ECO:0000256" key="6">
    <source>
        <dbReference type="ARBA" id="ARBA00025758"/>
    </source>
</evidence>
<dbReference type="InterPro" id="IPR035426">
    <property type="entry name" value="Gemin2/Brr1"/>
</dbReference>